<proteinExistence type="predicted"/>
<dbReference type="InterPro" id="IPR032816">
    <property type="entry name" value="VTT_dom"/>
</dbReference>
<dbReference type="InterPro" id="IPR051311">
    <property type="entry name" value="DedA_domain"/>
</dbReference>
<dbReference type="Pfam" id="PF09335">
    <property type="entry name" value="VTT_dom"/>
    <property type="match status" value="1"/>
</dbReference>
<reference evidence="1" key="1">
    <citation type="submission" date="2019-09" db="EMBL/GenBank/DDBJ databases">
        <title>Complete genome sequencing of four Arcobacter species reveals a diverse suite of mobile elements.</title>
        <authorList>
            <person name="Miller W.G."/>
            <person name="Yee E."/>
            <person name="Bono J.L."/>
        </authorList>
    </citation>
    <scope>NUCLEOTIDE SEQUENCE [LARGE SCALE GENOMIC DNA]</scope>
    <source>
        <strain evidence="1">LMG 26638</strain>
    </source>
</reference>
<dbReference type="EMBL" id="CP035928">
    <property type="protein sequence ID" value="QEP33192.1"/>
    <property type="molecule type" value="Genomic_DNA"/>
</dbReference>
<dbReference type="Proteomes" id="UP000322726">
    <property type="component" value="Chromosome"/>
</dbReference>
<protein>
    <submittedName>
        <fullName evidence="1">Membrane protein YqaA, SNARE-associated domain</fullName>
    </submittedName>
</protein>
<keyword evidence="2" id="KW-1185">Reference proteome</keyword>
<name>A0A5C2HA69_9BACT</name>
<reference evidence="1" key="2">
    <citation type="submission" date="2019-09" db="EMBL/GenBank/DDBJ databases">
        <title>Taxonomic note: a critical rebuttal of the proposed division of the genus Arcobacter into six genera, emended descriptions of Arcobacter anaerophilus and the genus Arcobacter, and an assessment of genus-level boundaries for Epsilonproteobacteria using in silico genomic comparator tools.</title>
        <authorList>
            <person name="On S.L.W."/>
            <person name="Miller W.G."/>
            <person name="Biggs P."/>
            <person name="Cornelius A."/>
            <person name="Vandamme P."/>
        </authorList>
    </citation>
    <scope>NUCLEOTIDE SEQUENCE [LARGE SCALE GENOMIC DNA]</scope>
    <source>
        <strain evidence="1">LMG 26638</strain>
    </source>
</reference>
<dbReference type="PANTHER" id="PTHR42709:SF4">
    <property type="entry name" value="INNER MEMBRANE PROTEIN YQAA"/>
    <property type="match status" value="1"/>
</dbReference>
<evidence type="ECO:0000313" key="1">
    <source>
        <dbReference type="EMBL" id="QEP33192.1"/>
    </source>
</evidence>
<dbReference type="AlphaFoldDB" id="A0A5C2HA69"/>
<evidence type="ECO:0000313" key="2">
    <source>
        <dbReference type="Proteomes" id="UP000322726"/>
    </source>
</evidence>
<dbReference type="KEGG" id="apai:APAC_0019"/>
<sequence length="139" mass="16039">MVYLLLFFTAFVSATLFPLGSEALLIFDIKQGYNLYLLLFVSTLGNSLGSLVNYFLGLKGEEYLVRKKYIKEKYIKVSKKFFDKYGAYTLLLSWLPIIGDPITFIAGVLKYDIRKFILLVVLAKFSRYLFLALLVLYNN</sequence>
<organism evidence="1 2">
    <name type="scientific">Malaciobacter pacificus</name>
    <dbReference type="NCBI Taxonomy" id="1080223"/>
    <lineage>
        <taxon>Bacteria</taxon>
        <taxon>Pseudomonadati</taxon>
        <taxon>Campylobacterota</taxon>
        <taxon>Epsilonproteobacteria</taxon>
        <taxon>Campylobacterales</taxon>
        <taxon>Arcobacteraceae</taxon>
        <taxon>Malaciobacter</taxon>
    </lineage>
</organism>
<dbReference type="OrthoDB" id="5419086at2"/>
<dbReference type="RefSeq" id="WP_130232165.1">
    <property type="nucleotide sequence ID" value="NZ_BMEF01000037.1"/>
</dbReference>
<accession>A0A5C2HA69</accession>
<dbReference type="PANTHER" id="PTHR42709">
    <property type="entry name" value="ALKALINE PHOSPHATASE LIKE PROTEIN"/>
    <property type="match status" value="1"/>
</dbReference>
<gene>
    <name evidence="1" type="ORF">APAC_0019</name>
</gene>